<name>A0A833SQ04_PHYIN</name>
<organism evidence="1 2">
    <name type="scientific">Phytophthora infestans</name>
    <name type="common">Potato late blight agent</name>
    <name type="synonym">Botrytis infestans</name>
    <dbReference type="NCBI Taxonomy" id="4787"/>
    <lineage>
        <taxon>Eukaryota</taxon>
        <taxon>Sar</taxon>
        <taxon>Stramenopiles</taxon>
        <taxon>Oomycota</taxon>
        <taxon>Peronosporomycetes</taxon>
        <taxon>Peronosporales</taxon>
        <taxon>Peronosporaceae</taxon>
        <taxon>Phytophthora</taxon>
    </lineage>
</organism>
<dbReference type="AlphaFoldDB" id="A0A833SQ04"/>
<protein>
    <submittedName>
        <fullName evidence="1">Uncharacterized protein</fullName>
    </submittedName>
</protein>
<reference evidence="1" key="1">
    <citation type="submission" date="2020-04" db="EMBL/GenBank/DDBJ databases">
        <title>Hybrid Assembly of Korean Phytophthora infestans isolates.</title>
        <authorList>
            <person name="Prokchorchik M."/>
            <person name="Lee Y."/>
            <person name="Seo J."/>
            <person name="Cho J.-H."/>
            <person name="Park Y.-E."/>
            <person name="Jang D.-C."/>
            <person name="Im J.-S."/>
            <person name="Choi J.-G."/>
            <person name="Park H.-J."/>
            <person name="Lee G.-B."/>
            <person name="Lee Y.-G."/>
            <person name="Hong S.-Y."/>
            <person name="Cho K."/>
            <person name="Sohn K.H."/>
        </authorList>
    </citation>
    <scope>NUCLEOTIDE SEQUENCE</scope>
    <source>
        <strain evidence="1">KR_1_A1</strain>
    </source>
</reference>
<accession>A0A833SQ04</accession>
<gene>
    <name evidence="1" type="ORF">GN244_ATG10878</name>
</gene>
<dbReference type="Proteomes" id="UP000602510">
    <property type="component" value="Unassembled WGS sequence"/>
</dbReference>
<keyword evidence="2" id="KW-1185">Reference proteome</keyword>
<evidence type="ECO:0000313" key="2">
    <source>
        <dbReference type="Proteomes" id="UP000602510"/>
    </source>
</evidence>
<comment type="caution">
    <text evidence="1">The sequence shown here is derived from an EMBL/GenBank/DDBJ whole genome shotgun (WGS) entry which is preliminary data.</text>
</comment>
<proteinExistence type="predicted"/>
<dbReference type="EMBL" id="WSZM01000252">
    <property type="protein sequence ID" value="KAF4037028.1"/>
    <property type="molecule type" value="Genomic_DNA"/>
</dbReference>
<evidence type="ECO:0000313" key="1">
    <source>
        <dbReference type="EMBL" id="KAF4037028.1"/>
    </source>
</evidence>
<sequence>MTESSVRDLSDAVISMVYSDHVFEELRSKLSAVLDGVDAWRDEKLKWNQSEFPLSNLVGWRGFVAQFREGYQRQQDWIHHLTHQDLNAPSRWTGEWLLRPGSLTVNLHTDRCLCIKNQSRDGTSGSSSCISSTGCAPSMWTTCSVLSQLLHLKLAVVGDPPHIVCVHAEPSMLSATTSWLHLVCDGRIRVVPVMPNGLTSLVTGSSCSFGGDYIACHVFKDTTSPADSTRSTTNATGADSMICVEFYWWPLGEIEMVAGFVAYRMVVTLSTLDTDSFLDGRVSFERGLVNHDAVVAATAPDLELWSPSNRAKLVDSWEPWLNVGCHYART</sequence>